<dbReference type="InterPro" id="IPR002048">
    <property type="entry name" value="EF_hand_dom"/>
</dbReference>
<evidence type="ECO:0000256" key="1">
    <source>
        <dbReference type="ARBA" id="ARBA00022723"/>
    </source>
</evidence>
<evidence type="ECO:0000313" key="5">
    <source>
        <dbReference type="EMBL" id="KAF9609742.1"/>
    </source>
</evidence>
<evidence type="ECO:0000256" key="2">
    <source>
        <dbReference type="ARBA" id="ARBA00022737"/>
    </source>
</evidence>
<protein>
    <recommendedName>
        <fullName evidence="4">EF-hand domain-containing protein</fullName>
    </recommendedName>
</protein>
<reference evidence="5 6" key="1">
    <citation type="submission" date="2020-10" db="EMBL/GenBank/DDBJ databases">
        <title>The Coptis chinensis genome and diversification of protoberbering-type alkaloids.</title>
        <authorList>
            <person name="Wang B."/>
            <person name="Shu S."/>
            <person name="Song C."/>
            <person name="Liu Y."/>
        </authorList>
    </citation>
    <scope>NUCLEOTIDE SEQUENCE [LARGE SCALE GENOMIC DNA]</scope>
    <source>
        <strain evidence="5">HL-2020</strain>
        <tissue evidence="5">Leaf</tissue>
    </source>
</reference>
<keyword evidence="6" id="KW-1185">Reference proteome</keyword>
<dbReference type="Gene3D" id="1.10.238.10">
    <property type="entry name" value="EF-hand"/>
    <property type="match status" value="1"/>
</dbReference>
<dbReference type="PROSITE" id="PS50222">
    <property type="entry name" value="EF_HAND_2"/>
    <property type="match status" value="2"/>
</dbReference>
<comment type="caution">
    <text evidence="5">The sequence shown here is derived from an EMBL/GenBank/DDBJ whole genome shotgun (WGS) entry which is preliminary data.</text>
</comment>
<gene>
    <name evidence="5" type="ORF">IFM89_018190</name>
</gene>
<dbReference type="PANTHER" id="PTHR10891">
    <property type="entry name" value="EF-HAND CALCIUM-BINDING DOMAIN CONTAINING PROTEIN"/>
    <property type="match status" value="1"/>
</dbReference>
<keyword evidence="2" id="KW-0677">Repeat</keyword>
<dbReference type="PROSITE" id="PS00018">
    <property type="entry name" value="EF_HAND_1"/>
    <property type="match status" value="2"/>
</dbReference>
<feature type="domain" description="EF-hand" evidence="4">
    <location>
        <begin position="62"/>
        <end position="90"/>
    </location>
</feature>
<evidence type="ECO:0000259" key="4">
    <source>
        <dbReference type="PROSITE" id="PS50222"/>
    </source>
</evidence>
<dbReference type="FunFam" id="1.10.238.10:FF:000003">
    <property type="entry name" value="Calmodulin A"/>
    <property type="match status" value="1"/>
</dbReference>
<feature type="domain" description="EF-hand" evidence="4">
    <location>
        <begin position="20"/>
        <end position="55"/>
    </location>
</feature>
<dbReference type="CDD" id="cd00051">
    <property type="entry name" value="EFh"/>
    <property type="match status" value="1"/>
</dbReference>
<evidence type="ECO:0000313" key="6">
    <source>
        <dbReference type="Proteomes" id="UP000631114"/>
    </source>
</evidence>
<dbReference type="SMART" id="SM00054">
    <property type="entry name" value="EFh"/>
    <property type="match status" value="2"/>
</dbReference>
<dbReference type="EMBL" id="JADFTS010000004">
    <property type="protein sequence ID" value="KAF9609742.1"/>
    <property type="molecule type" value="Genomic_DNA"/>
</dbReference>
<dbReference type="OrthoDB" id="26525at2759"/>
<sequence length="90" mass="10195">MEKAKKERNQVVVGDADADAEESDLVGAFKVFDINSDGFISSDELQCVLSRLGLWEERSGCDCTRMIYEFDINSDGVLDFEEFKKMMLLT</sequence>
<keyword evidence="1" id="KW-0479">Metal-binding</keyword>
<dbReference type="Proteomes" id="UP000631114">
    <property type="component" value="Unassembled WGS sequence"/>
</dbReference>
<dbReference type="InterPro" id="IPR018247">
    <property type="entry name" value="EF_Hand_1_Ca_BS"/>
</dbReference>
<keyword evidence="3" id="KW-0106">Calcium</keyword>
<accession>A0A835LYJ2</accession>
<evidence type="ECO:0000256" key="3">
    <source>
        <dbReference type="ARBA" id="ARBA00022837"/>
    </source>
</evidence>
<dbReference type="SUPFAM" id="SSF47473">
    <property type="entry name" value="EF-hand"/>
    <property type="match status" value="1"/>
</dbReference>
<organism evidence="5 6">
    <name type="scientific">Coptis chinensis</name>
    <dbReference type="NCBI Taxonomy" id="261450"/>
    <lineage>
        <taxon>Eukaryota</taxon>
        <taxon>Viridiplantae</taxon>
        <taxon>Streptophyta</taxon>
        <taxon>Embryophyta</taxon>
        <taxon>Tracheophyta</taxon>
        <taxon>Spermatophyta</taxon>
        <taxon>Magnoliopsida</taxon>
        <taxon>Ranunculales</taxon>
        <taxon>Ranunculaceae</taxon>
        <taxon>Coptidoideae</taxon>
        <taxon>Coptis</taxon>
    </lineage>
</organism>
<dbReference type="AlphaFoldDB" id="A0A835LYJ2"/>
<dbReference type="Pfam" id="PF13499">
    <property type="entry name" value="EF-hand_7"/>
    <property type="match status" value="1"/>
</dbReference>
<dbReference type="GO" id="GO:0005509">
    <property type="term" value="F:calcium ion binding"/>
    <property type="evidence" value="ECO:0007669"/>
    <property type="project" value="InterPro"/>
</dbReference>
<name>A0A835LYJ2_9MAGN</name>
<dbReference type="InterPro" id="IPR011992">
    <property type="entry name" value="EF-hand-dom_pair"/>
</dbReference>
<dbReference type="InterPro" id="IPR039647">
    <property type="entry name" value="EF_hand_pair_protein_CML-like"/>
</dbReference>
<proteinExistence type="predicted"/>